<accession>A0ABT7LNR0</accession>
<protein>
    <submittedName>
        <fullName evidence="1">Uncharacterized protein</fullName>
    </submittedName>
</protein>
<name>A0ABT7LNR0_9BURK</name>
<evidence type="ECO:0000313" key="2">
    <source>
        <dbReference type="Proteomes" id="UP001238603"/>
    </source>
</evidence>
<gene>
    <name evidence="1" type="ORF">QRD43_21480</name>
</gene>
<dbReference type="EMBL" id="JASVDS010000009">
    <property type="protein sequence ID" value="MDL5034490.1"/>
    <property type="molecule type" value="Genomic_DNA"/>
</dbReference>
<organism evidence="1 2">
    <name type="scientific">Roseateles subflavus</name>
    <dbReference type="NCBI Taxonomy" id="3053353"/>
    <lineage>
        <taxon>Bacteria</taxon>
        <taxon>Pseudomonadati</taxon>
        <taxon>Pseudomonadota</taxon>
        <taxon>Betaproteobacteria</taxon>
        <taxon>Burkholderiales</taxon>
        <taxon>Sphaerotilaceae</taxon>
        <taxon>Roseateles</taxon>
    </lineage>
</organism>
<dbReference type="RefSeq" id="WP_285984563.1">
    <property type="nucleotide sequence ID" value="NZ_JASVDS010000009.1"/>
</dbReference>
<comment type="caution">
    <text evidence="1">The sequence shown here is derived from an EMBL/GenBank/DDBJ whole genome shotgun (WGS) entry which is preliminary data.</text>
</comment>
<evidence type="ECO:0000313" key="1">
    <source>
        <dbReference type="EMBL" id="MDL5034490.1"/>
    </source>
</evidence>
<proteinExistence type="predicted"/>
<reference evidence="1 2" key="1">
    <citation type="submission" date="2023-06" db="EMBL/GenBank/DDBJ databases">
        <title>Pelomonas sp. APW6 16S ribosomal RNA gene genome sequencing and assembly.</title>
        <authorList>
            <person name="Woo H."/>
        </authorList>
    </citation>
    <scope>NUCLEOTIDE SEQUENCE [LARGE SCALE GENOMIC DNA]</scope>
    <source>
        <strain evidence="1 2">APW6</strain>
    </source>
</reference>
<sequence length="131" mass="13449">MSASRVHRAARPDRQRWGGWPLHVWLALCLLLAQGLGQGHRIAHQGARLAASAVLAGAMPAEATATDGWGHAIGSADCQLFDHLAQADQAGAPDHPHALLSRVVECPGAPAAASAALPRPCACARGPPVLA</sequence>
<dbReference type="Proteomes" id="UP001238603">
    <property type="component" value="Unassembled WGS sequence"/>
</dbReference>
<keyword evidence="2" id="KW-1185">Reference proteome</keyword>